<keyword evidence="2" id="KW-0732">Signal</keyword>
<proteinExistence type="predicted"/>
<reference evidence="4 5" key="1">
    <citation type="submission" date="2014-06" db="EMBL/GenBank/DDBJ databases">
        <title>Evolutionary Origins and Diversification of the Mycorrhizal Mutualists.</title>
        <authorList>
            <consortium name="DOE Joint Genome Institute"/>
            <consortium name="Mycorrhizal Genomics Consortium"/>
            <person name="Kohler A."/>
            <person name="Kuo A."/>
            <person name="Nagy L.G."/>
            <person name="Floudas D."/>
            <person name="Copeland A."/>
            <person name="Barry K.W."/>
            <person name="Cichocki N."/>
            <person name="Veneault-Fourrey C."/>
            <person name="LaButti K."/>
            <person name="Lindquist E.A."/>
            <person name="Lipzen A."/>
            <person name="Lundell T."/>
            <person name="Morin E."/>
            <person name="Murat C."/>
            <person name="Riley R."/>
            <person name="Ohm R."/>
            <person name="Sun H."/>
            <person name="Tunlid A."/>
            <person name="Henrissat B."/>
            <person name="Grigoriev I.V."/>
            <person name="Hibbett D.S."/>
            <person name="Martin F."/>
        </authorList>
    </citation>
    <scope>NUCLEOTIDE SEQUENCE [LARGE SCALE GENOMIC DNA]</scope>
    <source>
        <strain evidence="4 5">FD-325 SS-3</strain>
    </source>
</reference>
<dbReference type="PANTHER" id="PTHR44825">
    <property type="match status" value="1"/>
</dbReference>
<feature type="chain" id="PRO_5002220315" description="J domain-containing protein" evidence="2">
    <location>
        <begin position="24"/>
        <end position="328"/>
    </location>
</feature>
<accession>A0A0C9T8C6</accession>
<feature type="domain" description="J" evidence="3">
    <location>
        <begin position="83"/>
        <end position="150"/>
    </location>
</feature>
<organism evidence="4 5">
    <name type="scientific">Plicaturopsis crispa FD-325 SS-3</name>
    <dbReference type="NCBI Taxonomy" id="944288"/>
    <lineage>
        <taxon>Eukaryota</taxon>
        <taxon>Fungi</taxon>
        <taxon>Dikarya</taxon>
        <taxon>Basidiomycota</taxon>
        <taxon>Agaricomycotina</taxon>
        <taxon>Agaricomycetes</taxon>
        <taxon>Agaricomycetidae</taxon>
        <taxon>Amylocorticiales</taxon>
        <taxon>Amylocorticiaceae</taxon>
        <taxon>Plicatura</taxon>
        <taxon>Plicaturopsis crispa</taxon>
    </lineage>
</organism>
<evidence type="ECO:0000313" key="4">
    <source>
        <dbReference type="EMBL" id="KII84448.1"/>
    </source>
</evidence>
<dbReference type="PANTHER" id="PTHR44825:SF1">
    <property type="entry name" value="DNAJ HOMOLOG SUBFAMILY C MEMBER 4"/>
    <property type="match status" value="1"/>
</dbReference>
<feature type="region of interest" description="Disordered" evidence="1">
    <location>
        <begin position="32"/>
        <end position="66"/>
    </location>
</feature>
<dbReference type="Proteomes" id="UP000053263">
    <property type="component" value="Unassembled WGS sequence"/>
</dbReference>
<keyword evidence="5" id="KW-1185">Reference proteome</keyword>
<dbReference type="OrthoDB" id="259708at2759"/>
<dbReference type="InterPro" id="IPR052763">
    <property type="entry name" value="DnaJ_C4"/>
</dbReference>
<evidence type="ECO:0000259" key="3">
    <source>
        <dbReference type="PROSITE" id="PS50076"/>
    </source>
</evidence>
<feature type="signal peptide" evidence="2">
    <location>
        <begin position="1"/>
        <end position="23"/>
    </location>
</feature>
<dbReference type="SUPFAM" id="SSF46565">
    <property type="entry name" value="Chaperone J-domain"/>
    <property type="match status" value="1"/>
</dbReference>
<dbReference type="Gene3D" id="1.10.287.110">
    <property type="entry name" value="DnaJ domain"/>
    <property type="match status" value="1"/>
</dbReference>
<dbReference type="AlphaFoldDB" id="A0A0C9T8C6"/>
<dbReference type="PROSITE" id="PS50076">
    <property type="entry name" value="DNAJ_2"/>
    <property type="match status" value="1"/>
</dbReference>
<sequence>MRSLNVLLFPSMIALSSLAFSQASSYFHLPIDEDEDEDQPSHKHIQWTPNATSTHSTQFPSSSSSIPFKERQAAMNEVLSNDDLYRVLGIQRSKNLDKLALRRAYLRRSKACHPDKFPNDPEATKAFQKVSVAYDILSKPSSKRLYDSRPTASFDCFAARPSVNPEETFRGVIIGVFNDFLDGDLEVIRTLLRAINDINPALHLGDEGIDSVLLTLQSIRDRALTCRTFIFALHAELTRLLEVQHAFRQLSYFDLMGRSRLTIQLTRITLSLPIALERAMQEQSVVYGHRPDSSEASSEDKRTLLPSTVNTLIKGVDVVLERMERILG</sequence>
<feature type="compositionally biased region" description="Low complexity" evidence="1">
    <location>
        <begin position="52"/>
        <end position="65"/>
    </location>
</feature>
<name>A0A0C9T8C6_PLICR</name>
<dbReference type="SMART" id="SM00271">
    <property type="entry name" value="DnaJ"/>
    <property type="match status" value="1"/>
</dbReference>
<evidence type="ECO:0000256" key="1">
    <source>
        <dbReference type="SAM" id="MobiDB-lite"/>
    </source>
</evidence>
<protein>
    <recommendedName>
        <fullName evidence="3">J domain-containing protein</fullName>
    </recommendedName>
</protein>
<gene>
    <name evidence="4" type="ORF">PLICRDRAFT_46354</name>
</gene>
<dbReference type="EMBL" id="KN832571">
    <property type="protein sequence ID" value="KII84448.1"/>
    <property type="molecule type" value="Genomic_DNA"/>
</dbReference>
<dbReference type="Pfam" id="PF00226">
    <property type="entry name" value="DnaJ"/>
    <property type="match status" value="1"/>
</dbReference>
<dbReference type="PRINTS" id="PR00625">
    <property type="entry name" value="JDOMAIN"/>
</dbReference>
<dbReference type="HOGENOM" id="CLU_052555_1_0_1"/>
<dbReference type="InterPro" id="IPR036869">
    <property type="entry name" value="J_dom_sf"/>
</dbReference>
<evidence type="ECO:0000256" key="2">
    <source>
        <dbReference type="SAM" id="SignalP"/>
    </source>
</evidence>
<dbReference type="CDD" id="cd06257">
    <property type="entry name" value="DnaJ"/>
    <property type="match status" value="1"/>
</dbReference>
<dbReference type="InterPro" id="IPR001623">
    <property type="entry name" value="DnaJ_domain"/>
</dbReference>
<evidence type="ECO:0000313" key="5">
    <source>
        <dbReference type="Proteomes" id="UP000053263"/>
    </source>
</evidence>